<feature type="region of interest" description="Disordered" evidence="1">
    <location>
        <begin position="177"/>
        <end position="205"/>
    </location>
</feature>
<sequence length="272" mass="29875">MPQRPSRDSACCHRASRPDAPPGHLLCNSLGAGRAQPTSARARDGTPVERRMPARATMTRTSTQDRGRRRMRAGYANECTSHQCKSTAPDAETQNGVQVSLLEQGLRRERGNTQWETWPSHRGEVSPQLPADLLNAAGNRTEVNRARARVTAACNLSSATGTPIVDGQDTRGGVVHSPDSEVDDAHPDHAPTRTNTITKDGQKRRLRRRRLTLRAALCVSILRGTCAQRLAELPSPEKRRRSQVAGEYAANEIRARTGLPRTRSKLLSSFEP</sequence>
<feature type="region of interest" description="Disordered" evidence="1">
    <location>
        <begin position="1"/>
        <end position="69"/>
    </location>
</feature>
<feature type="compositionally biased region" description="Basic and acidic residues" evidence="1">
    <location>
        <begin position="1"/>
        <end position="11"/>
    </location>
</feature>
<dbReference type="Proteomes" id="UP000076532">
    <property type="component" value="Unassembled WGS sequence"/>
</dbReference>
<dbReference type="AlphaFoldDB" id="A0A166K2B0"/>
<evidence type="ECO:0000256" key="1">
    <source>
        <dbReference type="SAM" id="MobiDB-lite"/>
    </source>
</evidence>
<proteinExistence type="predicted"/>
<gene>
    <name evidence="2" type="ORF">FIBSPDRAFT_891153</name>
</gene>
<reference evidence="2 3" key="1">
    <citation type="journal article" date="2016" name="Mol. Biol. Evol.">
        <title>Comparative Genomics of Early-Diverging Mushroom-Forming Fungi Provides Insights into the Origins of Lignocellulose Decay Capabilities.</title>
        <authorList>
            <person name="Nagy L.G."/>
            <person name="Riley R."/>
            <person name="Tritt A."/>
            <person name="Adam C."/>
            <person name="Daum C."/>
            <person name="Floudas D."/>
            <person name="Sun H."/>
            <person name="Yadav J.S."/>
            <person name="Pangilinan J."/>
            <person name="Larsson K.H."/>
            <person name="Matsuura K."/>
            <person name="Barry K."/>
            <person name="Labutti K."/>
            <person name="Kuo R."/>
            <person name="Ohm R.A."/>
            <person name="Bhattacharya S.S."/>
            <person name="Shirouzu T."/>
            <person name="Yoshinaga Y."/>
            <person name="Martin F.M."/>
            <person name="Grigoriev I.V."/>
            <person name="Hibbett D.S."/>
        </authorList>
    </citation>
    <scope>NUCLEOTIDE SEQUENCE [LARGE SCALE GENOMIC DNA]</scope>
    <source>
        <strain evidence="2 3">CBS 109695</strain>
    </source>
</reference>
<protein>
    <submittedName>
        <fullName evidence="2">Uncharacterized protein</fullName>
    </submittedName>
</protein>
<feature type="compositionally biased region" description="Basic and acidic residues" evidence="1">
    <location>
        <begin position="41"/>
        <end position="52"/>
    </location>
</feature>
<keyword evidence="3" id="KW-1185">Reference proteome</keyword>
<evidence type="ECO:0000313" key="2">
    <source>
        <dbReference type="EMBL" id="KZP21451.1"/>
    </source>
</evidence>
<evidence type="ECO:0000313" key="3">
    <source>
        <dbReference type="Proteomes" id="UP000076532"/>
    </source>
</evidence>
<organism evidence="2 3">
    <name type="scientific">Athelia psychrophila</name>
    <dbReference type="NCBI Taxonomy" id="1759441"/>
    <lineage>
        <taxon>Eukaryota</taxon>
        <taxon>Fungi</taxon>
        <taxon>Dikarya</taxon>
        <taxon>Basidiomycota</taxon>
        <taxon>Agaricomycotina</taxon>
        <taxon>Agaricomycetes</taxon>
        <taxon>Agaricomycetidae</taxon>
        <taxon>Atheliales</taxon>
        <taxon>Atheliaceae</taxon>
        <taxon>Athelia</taxon>
    </lineage>
</organism>
<name>A0A166K2B0_9AGAM</name>
<dbReference type="EMBL" id="KV417547">
    <property type="protein sequence ID" value="KZP21451.1"/>
    <property type="molecule type" value="Genomic_DNA"/>
</dbReference>
<accession>A0A166K2B0</accession>